<accession>E6QKP2</accession>
<dbReference type="HAMAP" id="MF_00910">
    <property type="entry name" value="FtsL"/>
    <property type="match status" value="1"/>
</dbReference>
<keyword evidence="4 8" id="KW-0812">Transmembrane</keyword>
<keyword evidence="5 8" id="KW-1133">Transmembrane helix</keyword>
<keyword evidence="7" id="KW-0131">Cell cycle</keyword>
<keyword evidence="2" id="KW-1003">Cell membrane</keyword>
<evidence type="ECO:0000256" key="6">
    <source>
        <dbReference type="ARBA" id="ARBA00023136"/>
    </source>
</evidence>
<evidence type="ECO:0000256" key="4">
    <source>
        <dbReference type="ARBA" id="ARBA00022692"/>
    </source>
</evidence>
<dbReference type="InterPro" id="IPR011922">
    <property type="entry name" value="Cell_div_FtsL"/>
</dbReference>
<reference evidence="9" key="1">
    <citation type="submission" date="2009-10" db="EMBL/GenBank/DDBJ databases">
        <title>Diversity of trophic interactions inside an arsenic-rich microbial ecosystem.</title>
        <authorList>
            <person name="Bertin P.N."/>
            <person name="Heinrich-Salmeron A."/>
            <person name="Pelletier E."/>
            <person name="Goulhen-Chollet F."/>
            <person name="Arsene-Ploetze F."/>
            <person name="Gallien S."/>
            <person name="Calteau A."/>
            <person name="Vallenet D."/>
            <person name="Casiot C."/>
            <person name="Chane-Woon-Ming B."/>
            <person name="Giloteaux L."/>
            <person name="Barakat M."/>
            <person name="Bonnefoy V."/>
            <person name="Bruneel O."/>
            <person name="Chandler M."/>
            <person name="Cleiss J."/>
            <person name="Duran R."/>
            <person name="Elbaz-Poulichet F."/>
            <person name="Fonknechten N."/>
            <person name="Lauga B."/>
            <person name="Mornico D."/>
            <person name="Ortet P."/>
            <person name="Schaeffer C."/>
            <person name="Siguier P."/>
            <person name="Alexander Thil Smith A."/>
            <person name="Van Dorsselaer A."/>
            <person name="Weissenbach J."/>
            <person name="Medigue C."/>
            <person name="Le Paslier D."/>
        </authorList>
    </citation>
    <scope>NUCLEOTIDE SEQUENCE</scope>
</reference>
<gene>
    <name evidence="9" type="ORF">CARN6_1207</name>
</gene>
<keyword evidence="3" id="KW-0132">Cell division</keyword>
<dbReference type="GO" id="GO:0051301">
    <property type="term" value="P:cell division"/>
    <property type="evidence" value="ECO:0007669"/>
    <property type="project" value="UniProtKB-KW"/>
</dbReference>
<comment type="subcellular location">
    <subcellularLocation>
        <location evidence="1">Cell membrane</location>
        <topology evidence="1">Single-pass type II membrane protein</topology>
    </subcellularLocation>
</comment>
<evidence type="ECO:0008006" key="10">
    <source>
        <dbReference type="Google" id="ProtNLM"/>
    </source>
</evidence>
<comment type="caution">
    <text evidence="9">The sequence shown here is derived from an EMBL/GenBank/DDBJ whole genome shotgun (WGS) entry which is preliminary data.</text>
</comment>
<evidence type="ECO:0000256" key="1">
    <source>
        <dbReference type="ARBA" id="ARBA00004401"/>
    </source>
</evidence>
<evidence type="ECO:0000256" key="3">
    <source>
        <dbReference type="ARBA" id="ARBA00022618"/>
    </source>
</evidence>
<evidence type="ECO:0000313" key="9">
    <source>
        <dbReference type="EMBL" id="CBI07812.1"/>
    </source>
</evidence>
<name>E6QKP2_9ZZZZ</name>
<dbReference type="EMBL" id="CABQ01000146">
    <property type="protein sequence ID" value="CBI07812.1"/>
    <property type="molecule type" value="Genomic_DNA"/>
</dbReference>
<proteinExistence type="inferred from homology"/>
<keyword evidence="6 8" id="KW-0472">Membrane</keyword>
<evidence type="ECO:0000256" key="2">
    <source>
        <dbReference type="ARBA" id="ARBA00022475"/>
    </source>
</evidence>
<dbReference type="AlphaFoldDB" id="E6QKP2"/>
<evidence type="ECO:0000256" key="7">
    <source>
        <dbReference type="ARBA" id="ARBA00023306"/>
    </source>
</evidence>
<dbReference type="GO" id="GO:0005886">
    <property type="term" value="C:plasma membrane"/>
    <property type="evidence" value="ECO:0007669"/>
    <property type="project" value="UniProtKB-SubCell"/>
</dbReference>
<protein>
    <recommendedName>
        <fullName evidence="10">Cell division protein FtsL</fullName>
    </recommendedName>
</protein>
<organism evidence="9">
    <name type="scientific">mine drainage metagenome</name>
    <dbReference type="NCBI Taxonomy" id="410659"/>
    <lineage>
        <taxon>unclassified sequences</taxon>
        <taxon>metagenomes</taxon>
        <taxon>ecological metagenomes</taxon>
    </lineage>
</organism>
<evidence type="ECO:0000256" key="8">
    <source>
        <dbReference type="SAM" id="Phobius"/>
    </source>
</evidence>
<evidence type="ECO:0000256" key="5">
    <source>
        <dbReference type="ARBA" id="ARBA00022989"/>
    </source>
</evidence>
<feature type="transmembrane region" description="Helical" evidence="8">
    <location>
        <begin position="65"/>
        <end position="84"/>
    </location>
</feature>
<sequence length="170" mass="19283">MATTYIAGYFEGGRSASRQIEERNARLFAAQARLRRGATLEVFFPKRIDNSRLVKAPDTVRIREMHVFTAAATVFLTLVMIYGWQHFSSIELGYRVEAKKQQVEQLREKNRQLRLTEAELSQPERIDQMARAMGMTERQPDQVVRVSSTVSSAAPVLAQATLPPTPVSMR</sequence>